<evidence type="ECO:0000313" key="9">
    <source>
        <dbReference type="EMBL" id="MBM7583763.1"/>
    </source>
</evidence>
<feature type="transmembrane region" description="Helical" evidence="7">
    <location>
        <begin position="221"/>
        <end position="241"/>
    </location>
</feature>
<feature type="transmembrane region" description="Helical" evidence="7">
    <location>
        <begin position="361"/>
        <end position="384"/>
    </location>
</feature>
<name>A0ABS2N7E8_9BACI</name>
<keyword evidence="6 7" id="KW-0472">Membrane</keyword>
<evidence type="ECO:0000256" key="3">
    <source>
        <dbReference type="ARBA" id="ARBA00022475"/>
    </source>
</evidence>
<keyword evidence="5 7" id="KW-1133">Transmembrane helix</keyword>
<gene>
    <name evidence="9" type="ORF">JOC86_000300</name>
</gene>
<keyword evidence="3" id="KW-1003">Cell membrane</keyword>
<dbReference type="PROSITE" id="PS50850">
    <property type="entry name" value="MFS"/>
    <property type="match status" value="1"/>
</dbReference>
<feature type="transmembrane region" description="Helical" evidence="7">
    <location>
        <begin position="45"/>
        <end position="68"/>
    </location>
</feature>
<sequence>MNSFKQLKGLDRNVWIRFIGEAINGIAFMMLMPFFALYLKDKVDSLWLVGVVMAVAPIASVFGTMLGGRLADVYGRKPVMVGSMLGNGIVMIGFIFFDTFIAFVILSAFMGFFNSLFHPAASAMVADVTAPEQRTEAFGLLRLGHNIGAATGPLIGASIIIFSKSVIFMIAAASVIIYAIVVAIFIYESLPKKERKDSLIEQEEVKEDIPSPFRVLLQDKVLLIFILTGVVISMSFSQTEGMLPLHFDNELKHLPPEQNPFPYLMAFNGLLVVLFQLPISSWCGKKKIGTVMLLGTFLFGIGQIAMALFPSFFYTQQTSFTMIMLILLVAYGIYTLGEMLISPVQMTFISNIAPEHLRGTYMGASGLQWILGGAIGPLISGYLLDLSLGNVMFTMLGVGCMIAGLIYVAIDKALTTKSNIPVTKKEKVI</sequence>
<dbReference type="PANTHER" id="PTHR43414:SF1">
    <property type="entry name" value="PEPTIDE PERMEASE"/>
    <property type="match status" value="1"/>
</dbReference>
<evidence type="ECO:0000259" key="8">
    <source>
        <dbReference type="PROSITE" id="PS50850"/>
    </source>
</evidence>
<evidence type="ECO:0000256" key="2">
    <source>
        <dbReference type="ARBA" id="ARBA00022448"/>
    </source>
</evidence>
<evidence type="ECO:0000256" key="5">
    <source>
        <dbReference type="ARBA" id="ARBA00022989"/>
    </source>
</evidence>
<dbReference type="EMBL" id="JAFBDZ010000001">
    <property type="protein sequence ID" value="MBM7583763.1"/>
    <property type="molecule type" value="Genomic_DNA"/>
</dbReference>
<feature type="domain" description="Major facilitator superfamily (MFS) profile" evidence="8">
    <location>
        <begin position="13"/>
        <end position="415"/>
    </location>
</feature>
<dbReference type="InterPro" id="IPR036259">
    <property type="entry name" value="MFS_trans_sf"/>
</dbReference>
<evidence type="ECO:0000256" key="6">
    <source>
        <dbReference type="ARBA" id="ARBA00023136"/>
    </source>
</evidence>
<feature type="transmembrane region" description="Helical" evidence="7">
    <location>
        <begin position="390"/>
        <end position="410"/>
    </location>
</feature>
<dbReference type="InterPro" id="IPR011701">
    <property type="entry name" value="MFS"/>
</dbReference>
<feature type="transmembrane region" description="Helical" evidence="7">
    <location>
        <begin position="291"/>
        <end position="314"/>
    </location>
</feature>
<feature type="transmembrane region" description="Helical" evidence="7">
    <location>
        <begin position="166"/>
        <end position="187"/>
    </location>
</feature>
<protein>
    <submittedName>
        <fullName evidence="9">MFS family permease</fullName>
    </submittedName>
</protein>
<dbReference type="SUPFAM" id="SSF103473">
    <property type="entry name" value="MFS general substrate transporter"/>
    <property type="match status" value="1"/>
</dbReference>
<feature type="transmembrane region" description="Helical" evidence="7">
    <location>
        <begin position="21"/>
        <end position="39"/>
    </location>
</feature>
<feature type="transmembrane region" description="Helical" evidence="7">
    <location>
        <begin position="89"/>
        <end position="113"/>
    </location>
</feature>
<dbReference type="PANTHER" id="PTHR43414">
    <property type="entry name" value="MULTIDRUG RESISTANCE PROTEIN MDTG"/>
    <property type="match status" value="1"/>
</dbReference>
<accession>A0ABS2N7E8</accession>
<dbReference type="RefSeq" id="WP_205168000.1">
    <property type="nucleotide sequence ID" value="NZ_JAFBDZ010000001.1"/>
</dbReference>
<dbReference type="Gene3D" id="1.20.1250.20">
    <property type="entry name" value="MFS general substrate transporter like domains"/>
    <property type="match status" value="1"/>
</dbReference>
<dbReference type="Pfam" id="PF07690">
    <property type="entry name" value="MFS_1"/>
    <property type="match status" value="1"/>
</dbReference>
<comment type="caution">
    <text evidence="9">The sequence shown here is derived from an EMBL/GenBank/DDBJ whole genome shotgun (WGS) entry which is preliminary data.</text>
</comment>
<evidence type="ECO:0000313" key="10">
    <source>
        <dbReference type="Proteomes" id="UP001646157"/>
    </source>
</evidence>
<dbReference type="Proteomes" id="UP001646157">
    <property type="component" value="Unassembled WGS sequence"/>
</dbReference>
<feature type="transmembrane region" description="Helical" evidence="7">
    <location>
        <begin position="261"/>
        <end position="279"/>
    </location>
</feature>
<evidence type="ECO:0000256" key="1">
    <source>
        <dbReference type="ARBA" id="ARBA00004651"/>
    </source>
</evidence>
<feature type="transmembrane region" description="Helical" evidence="7">
    <location>
        <begin position="320"/>
        <end position="341"/>
    </location>
</feature>
<dbReference type="InterPro" id="IPR005829">
    <property type="entry name" value="Sugar_transporter_CS"/>
</dbReference>
<keyword evidence="2" id="KW-0813">Transport</keyword>
<dbReference type="PROSITE" id="PS00216">
    <property type="entry name" value="SUGAR_TRANSPORT_1"/>
    <property type="match status" value="1"/>
</dbReference>
<keyword evidence="4 7" id="KW-0812">Transmembrane</keyword>
<keyword evidence="10" id="KW-1185">Reference proteome</keyword>
<evidence type="ECO:0000256" key="7">
    <source>
        <dbReference type="SAM" id="Phobius"/>
    </source>
</evidence>
<comment type="subcellular location">
    <subcellularLocation>
        <location evidence="1">Cell membrane</location>
        <topology evidence="1">Multi-pass membrane protein</topology>
    </subcellularLocation>
</comment>
<dbReference type="InterPro" id="IPR020846">
    <property type="entry name" value="MFS_dom"/>
</dbReference>
<dbReference type="CDD" id="cd17329">
    <property type="entry name" value="MFS_MdtH_MDR_like"/>
    <property type="match status" value="1"/>
</dbReference>
<evidence type="ECO:0000256" key="4">
    <source>
        <dbReference type="ARBA" id="ARBA00022692"/>
    </source>
</evidence>
<proteinExistence type="predicted"/>
<reference evidence="9 10" key="1">
    <citation type="submission" date="2021-01" db="EMBL/GenBank/DDBJ databases">
        <title>Genomic Encyclopedia of Type Strains, Phase IV (KMG-IV): sequencing the most valuable type-strain genomes for metagenomic binning, comparative biology and taxonomic classification.</title>
        <authorList>
            <person name="Goeker M."/>
        </authorList>
    </citation>
    <scope>NUCLEOTIDE SEQUENCE [LARGE SCALE GENOMIC DNA]</scope>
    <source>
        <strain evidence="9 10">DSM 24834</strain>
    </source>
</reference>
<organism evidence="9 10">
    <name type="scientific">Rossellomorea pakistanensis</name>
    <dbReference type="NCBI Taxonomy" id="992288"/>
    <lineage>
        <taxon>Bacteria</taxon>
        <taxon>Bacillati</taxon>
        <taxon>Bacillota</taxon>
        <taxon>Bacilli</taxon>
        <taxon>Bacillales</taxon>
        <taxon>Bacillaceae</taxon>
        <taxon>Rossellomorea</taxon>
    </lineage>
</organism>